<dbReference type="PANTHER" id="PTHR47331">
    <property type="entry name" value="PHD-TYPE DOMAIN-CONTAINING PROTEIN"/>
    <property type="match status" value="1"/>
</dbReference>
<accession>A0A4Y2JNG1</accession>
<dbReference type="EMBL" id="BGPR01003657">
    <property type="protein sequence ID" value="GBM90862.1"/>
    <property type="molecule type" value="Genomic_DNA"/>
</dbReference>
<comment type="caution">
    <text evidence="1">The sequence shown here is derived from an EMBL/GenBank/DDBJ whole genome shotgun (WGS) entry which is preliminary data.</text>
</comment>
<sequence length="360" mass="41473">MIPNLKCTKRHIFKTVSKVFDPVGFISLFVIIAKCLLQQLWELGLDFDDAKPQGVKQNWLEWCSEVDTLKSFSLKRTLFSNSGVDEMEIRAFADSSTRAYGVVAYIRQKRSFEVEFVLSKTRVAPVKKLTLPRLELLGAPIAARVAGYLKCLLRISECDIYCWTDSSIALNWIKGSAIRWKQFMANRVREIQTLTDPGREKFCKRRENPADLLSRDCSEQKLLNSEIWCCGARRLSQPKYLWPTAVEGKIPEEITELKGVKTVVQNITVQKPEHPFRCLLDKCSSFNKVVGVTAWCLRFIKNLQKTNDKTNTFRHTTEFEETQKVILKYVQEEAFAEEIQHLKINKPMETHSKLLALCPT</sequence>
<dbReference type="Proteomes" id="UP000499080">
    <property type="component" value="Unassembled WGS sequence"/>
</dbReference>
<dbReference type="OrthoDB" id="6425443at2759"/>
<proteinExistence type="predicted"/>
<gene>
    <name evidence="1" type="ORF">AVEN_49825_1</name>
</gene>
<keyword evidence="2" id="KW-1185">Reference proteome</keyword>
<dbReference type="Pfam" id="PF05380">
    <property type="entry name" value="Peptidase_A17"/>
    <property type="match status" value="1"/>
</dbReference>
<organism evidence="1 2">
    <name type="scientific">Araneus ventricosus</name>
    <name type="common">Orbweaver spider</name>
    <name type="synonym">Epeira ventricosa</name>
    <dbReference type="NCBI Taxonomy" id="182803"/>
    <lineage>
        <taxon>Eukaryota</taxon>
        <taxon>Metazoa</taxon>
        <taxon>Ecdysozoa</taxon>
        <taxon>Arthropoda</taxon>
        <taxon>Chelicerata</taxon>
        <taxon>Arachnida</taxon>
        <taxon>Araneae</taxon>
        <taxon>Araneomorphae</taxon>
        <taxon>Entelegynae</taxon>
        <taxon>Araneoidea</taxon>
        <taxon>Araneidae</taxon>
        <taxon>Araneus</taxon>
    </lineage>
</organism>
<evidence type="ECO:0000313" key="1">
    <source>
        <dbReference type="EMBL" id="GBM90862.1"/>
    </source>
</evidence>
<protein>
    <submittedName>
        <fullName evidence="1">Uncharacterized protein</fullName>
    </submittedName>
</protein>
<evidence type="ECO:0000313" key="2">
    <source>
        <dbReference type="Proteomes" id="UP000499080"/>
    </source>
</evidence>
<reference evidence="1 2" key="1">
    <citation type="journal article" date="2019" name="Sci. Rep.">
        <title>Orb-weaving spider Araneus ventricosus genome elucidates the spidroin gene catalogue.</title>
        <authorList>
            <person name="Kono N."/>
            <person name="Nakamura H."/>
            <person name="Ohtoshi R."/>
            <person name="Moran D.A.P."/>
            <person name="Shinohara A."/>
            <person name="Yoshida Y."/>
            <person name="Fujiwara M."/>
            <person name="Mori M."/>
            <person name="Tomita M."/>
            <person name="Arakawa K."/>
        </authorList>
    </citation>
    <scope>NUCLEOTIDE SEQUENCE [LARGE SCALE GENOMIC DNA]</scope>
</reference>
<name>A0A4Y2JNG1_ARAVE</name>
<dbReference type="InterPro" id="IPR008042">
    <property type="entry name" value="Retrotrans_Pao"/>
</dbReference>
<dbReference type="AlphaFoldDB" id="A0A4Y2JNG1"/>